<evidence type="ECO:0000256" key="1">
    <source>
        <dbReference type="SAM" id="MobiDB-lite"/>
    </source>
</evidence>
<dbReference type="OrthoDB" id="79367at2759"/>
<protein>
    <recommendedName>
        <fullName evidence="2">CID domain-containing protein</fullName>
    </recommendedName>
</protein>
<dbReference type="EMBL" id="JAFIQS010000008">
    <property type="protein sequence ID" value="KAG5166411.1"/>
    <property type="molecule type" value="Genomic_DNA"/>
</dbReference>
<feature type="compositionally biased region" description="Basic and acidic residues" evidence="1">
    <location>
        <begin position="341"/>
        <end position="365"/>
    </location>
</feature>
<feature type="region of interest" description="Disordered" evidence="1">
    <location>
        <begin position="152"/>
        <end position="186"/>
    </location>
</feature>
<proteinExistence type="predicted"/>
<name>A0A8H7XUU5_PSICU</name>
<dbReference type="SUPFAM" id="SSF48464">
    <property type="entry name" value="ENTH/VHS domain"/>
    <property type="match status" value="1"/>
</dbReference>
<accession>A0A8H7XUU5</accession>
<feature type="domain" description="CID" evidence="2">
    <location>
        <begin position="1"/>
        <end position="152"/>
    </location>
</feature>
<evidence type="ECO:0000313" key="3">
    <source>
        <dbReference type="EMBL" id="KAG5166411.1"/>
    </source>
</evidence>
<sequence>MGLPEEFESILKEAVNSKRLSASKITNLTEIAMRNMEHDTQLVSVLYRNHKSLPTAAAKVASLYIFDALARAAKHHATKHNLSGDAFTHPGNSASFLFKMGGVVEGLFQDMLATQSPETKEKTKKILDIWIKGNTFPPTILSQLAAIFNEVEKEPDSKSMSTTDPRTANPTSQVPPPSASPITPVQPVEVPPVPATIRPNIPTMAGLDPQAALLALLTQAAASSTNIPPPMNPRIATATNIVGSSHLDATHLAVIQQLAHTAASVPPTSQSLTPAEFVNIQKFPSSSGVNGISHNLPHVRNEPRAMVRGYRSPESETRPDPRFDERDNVRGRYRSSFRNRGRGDKFQGRDWDSRDRDRYRDKDQSPARGGRGGRSRSRSPSSRYGGRKDSRYFSPPRRPQLASQYPAERDPAASGDNETGKDEFGRDIRPGSPTPPPAVNNDKSPISSTLPTLAQSSKTSLSTSNPEQSHHEQNFVSSLVTANTSNKPSASDASKSNAKDLGMDHFNYSTFDYTSPSSWEALGKMWQVTHGYLPSTEELMQFVMSTGMKNSNGAFDATNQSSEAMHPSSNNGRDNRSDVLPRGQGANVYGDNRNFHGPGSLVSNKTSQGIYTGTKYSSGGDHFVREQPVGKQENSEPSNPSNSGKMQRVGDKWVFVRGMAMDVS</sequence>
<reference evidence="3" key="1">
    <citation type="submission" date="2021-02" db="EMBL/GenBank/DDBJ databases">
        <title>Psilocybe cubensis genome.</title>
        <authorList>
            <person name="Mckernan K.J."/>
            <person name="Crawford S."/>
            <person name="Trippe A."/>
            <person name="Kane L.T."/>
            <person name="Mclaughlin S."/>
        </authorList>
    </citation>
    <scope>NUCLEOTIDE SEQUENCE [LARGE SCALE GENOMIC DNA]</scope>
    <source>
        <strain evidence="3">MGC-MH-2018</strain>
    </source>
</reference>
<feature type="region of interest" description="Disordered" evidence="1">
    <location>
        <begin position="553"/>
        <end position="650"/>
    </location>
</feature>
<dbReference type="InterPro" id="IPR008942">
    <property type="entry name" value="ENTH_VHS"/>
</dbReference>
<feature type="compositionally biased region" description="Polar residues" evidence="1">
    <location>
        <begin position="601"/>
        <end position="617"/>
    </location>
</feature>
<dbReference type="Gene3D" id="1.25.40.90">
    <property type="match status" value="1"/>
</dbReference>
<dbReference type="PROSITE" id="PS51391">
    <property type="entry name" value="CID"/>
    <property type="match status" value="1"/>
</dbReference>
<feature type="compositionally biased region" description="Basic and acidic residues" evidence="1">
    <location>
        <begin position="299"/>
        <end position="330"/>
    </location>
</feature>
<feature type="compositionally biased region" description="Polar residues" evidence="1">
    <location>
        <begin position="158"/>
        <end position="172"/>
    </location>
</feature>
<feature type="compositionally biased region" description="Polar residues" evidence="1">
    <location>
        <begin position="553"/>
        <end position="572"/>
    </location>
</feature>
<organism evidence="3">
    <name type="scientific">Psilocybe cubensis</name>
    <name type="common">Psychedelic mushroom</name>
    <name type="synonym">Stropharia cubensis</name>
    <dbReference type="NCBI Taxonomy" id="181762"/>
    <lineage>
        <taxon>Eukaryota</taxon>
        <taxon>Fungi</taxon>
        <taxon>Dikarya</taxon>
        <taxon>Basidiomycota</taxon>
        <taxon>Agaricomycotina</taxon>
        <taxon>Agaricomycetes</taxon>
        <taxon>Agaricomycetidae</taxon>
        <taxon>Agaricales</taxon>
        <taxon>Agaricineae</taxon>
        <taxon>Strophariaceae</taxon>
        <taxon>Psilocybe</taxon>
    </lineage>
</organism>
<dbReference type="Pfam" id="PF04818">
    <property type="entry name" value="CID"/>
    <property type="match status" value="1"/>
</dbReference>
<feature type="compositionally biased region" description="Basic residues" evidence="1">
    <location>
        <begin position="331"/>
        <end position="340"/>
    </location>
</feature>
<dbReference type="SMART" id="SM00582">
    <property type="entry name" value="RPR"/>
    <property type="match status" value="1"/>
</dbReference>
<feature type="compositionally biased region" description="Basic and acidic residues" evidence="1">
    <location>
        <begin position="418"/>
        <end position="429"/>
    </location>
</feature>
<gene>
    <name evidence="3" type="ORF">JR316_008496</name>
</gene>
<feature type="region of interest" description="Disordered" evidence="1">
    <location>
        <begin position="285"/>
        <end position="472"/>
    </location>
</feature>
<dbReference type="InterPro" id="IPR006569">
    <property type="entry name" value="CID_dom"/>
</dbReference>
<dbReference type="CDD" id="cd16984">
    <property type="entry name" value="CID_Nrd1_like"/>
    <property type="match status" value="1"/>
</dbReference>
<evidence type="ECO:0000259" key="2">
    <source>
        <dbReference type="PROSITE" id="PS51391"/>
    </source>
</evidence>
<dbReference type="AlphaFoldDB" id="A0A8H7XUU5"/>
<feature type="compositionally biased region" description="Polar residues" evidence="1">
    <location>
        <begin position="441"/>
        <end position="467"/>
    </location>
</feature>
<comment type="caution">
    <text evidence="3">The sequence shown here is derived from an EMBL/GenBank/DDBJ whole genome shotgun (WGS) entry which is preliminary data.</text>
</comment>